<dbReference type="EMBL" id="GG692429">
    <property type="protein sequence ID" value="EER39193.1"/>
    <property type="molecule type" value="Genomic_DNA"/>
</dbReference>
<dbReference type="AlphaFoldDB" id="C6HJB7"/>
<dbReference type="HOGENOM" id="CLU_1077563_0_0_1"/>
<sequence>MYTVGSCTDAVNYRGVFPQVHFTEKCEITGGASMILEMRGLEVPDDLYMLGVPFSTLKACQGIQCGSGAVALDCGALLLLQGRRQTIFLPGFLLRQDIRAGRAVRRDRSLWSPSQGTTLKEATVLSHGLNCLIPSSPLIFQRVRCGPGQKLLQEVDLRWWHLKLSLQHLPSTLIIKHRPKPRQLAFNIDHCLLPAELPAQLQWHQCRILCARVEVDQVLPNTDGRLQLGVLFHGGSLGISQVTGSAPVDPSAHSSQHS</sequence>
<organism evidence="1 2">
    <name type="scientific">Ajellomyces capsulatus (strain H143)</name>
    <name type="common">Darling's disease fungus</name>
    <name type="synonym">Histoplasma capsulatum</name>
    <dbReference type="NCBI Taxonomy" id="544712"/>
    <lineage>
        <taxon>Eukaryota</taxon>
        <taxon>Fungi</taxon>
        <taxon>Dikarya</taxon>
        <taxon>Ascomycota</taxon>
        <taxon>Pezizomycotina</taxon>
        <taxon>Eurotiomycetes</taxon>
        <taxon>Eurotiomycetidae</taxon>
        <taxon>Onygenales</taxon>
        <taxon>Ajellomycetaceae</taxon>
        <taxon>Histoplasma</taxon>
    </lineage>
</organism>
<protein>
    <submittedName>
        <fullName evidence="1">Uncharacterized protein</fullName>
    </submittedName>
</protein>
<name>C6HJB7_AJECH</name>
<dbReference type="VEuPathDB" id="FungiDB:HCDG_06298"/>
<evidence type="ECO:0000313" key="2">
    <source>
        <dbReference type="Proteomes" id="UP000002624"/>
    </source>
</evidence>
<dbReference type="Proteomes" id="UP000002624">
    <property type="component" value="Unassembled WGS sequence"/>
</dbReference>
<reference evidence="2" key="1">
    <citation type="submission" date="2009-05" db="EMBL/GenBank/DDBJ databases">
        <title>The genome sequence of Ajellomyces capsulatus strain H143.</title>
        <authorList>
            <person name="Champion M."/>
            <person name="Cuomo C.A."/>
            <person name="Ma L.-J."/>
            <person name="Henn M.R."/>
            <person name="Sil A."/>
            <person name="Goldman B."/>
            <person name="Young S.K."/>
            <person name="Kodira C.D."/>
            <person name="Zeng Q."/>
            <person name="Koehrsen M."/>
            <person name="Alvarado L."/>
            <person name="Berlin A.M."/>
            <person name="Borenstein D."/>
            <person name="Chen Z."/>
            <person name="Engels R."/>
            <person name="Freedman E."/>
            <person name="Gellesch M."/>
            <person name="Goldberg J."/>
            <person name="Griggs A."/>
            <person name="Gujja S."/>
            <person name="Heiman D.I."/>
            <person name="Hepburn T.A."/>
            <person name="Howarth C."/>
            <person name="Jen D."/>
            <person name="Larson L."/>
            <person name="Lewis B."/>
            <person name="Mehta T."/>
            <person name="Park D."/>
            <person name="Pearson M."/>
            <person name="Roberts A."/>
            <person name="Saif S."/>
            <person name="Shea T.D."/>
            <person name="Shenoy N."/>
            <person name="Sisk P."/>
            <person name="Stolte C."/>
            <person name="Sykes S."/>
            <person name="Walk T."/>
            <person name="White J."/>
            <person name="Yandava C."/>
            <person name="Klein B."/>
            <person name="McEwen J.G."/>
            <person name="Puccia R."/>
            <person name="Goldman G.H."/>
            <person name="Felipe M.S."/>
            <person name="Nino-Vega G."/>
            <person name="San-Blas G."/>
            <person name="Taylor J.W."/>
            <person name="Mendoza L."/>
            <person name="Galagan J.E."/>
            <person name="Nusbaum C."/>
            <person name="Birren B.W."/>
        </authorList>
    </citation>
    <scope>NUCLEOTIDE SEQUENCE [LARGE SCALE GENOMIC DNA]</scope>
    <source>
        <strain evidence="2">H143</strain>
    </source>
</reference>
<proteinExistence type="predicted"/>
<gene>
    <name evidence="1" type="ORF">HCDG_06298</name>
</gene>
<accession>C6HJB7</accession>
<evidence type="ECO:0000313" key="1">
    <source>
        <dbReference type="EMBL" id="EER39193.1"/>
    </source>
</evidence>